<dbReference type="Proteomes" id="UP001183222">
    <property type="component" value="Unassembled WGS sequence"/>
</dbReference>
<organism evidence="3 4">
    <name type="scientific">Blastococcus goldschmidtiae</name>
    <dbReference type="NCBI Taxonomy" id="3075546"/>
    <lineage>
        <taxon>Bacteria</taxon>
        <taxon>Bacillati</taxon>
        <taxon>Actinomycetota</taxon>
        <taxon>Actinomycetes</taxon>
        <taxon>Geodermatophilales</taxon>
        <taxon>Geodermatophilaceae</taxon>
        <taxon>Blastococcus</taxon>
    </lineage>
</organism>
<dbReference type="Pfam" id="PF13604">
    <property type="entry name" value="AAA_30"/>
    <property type="match status" value="1"/>
</dbReference>
<dbReference type="Gene3D" id="3.40.1360.10">
    <property type="match status" value="1"/>
</dbReference>
<protein>
    <submittedName>
        <fullName evidence="3">MobF family relaxase</fullName>
    </submittedName>
</protein>
<feature type="region of interest" description="Disordered" evidence="1">
    <location>
        <begin position="1832"/>
        <end position="1875"/>
    </location>
</feature>
<dbReference type="Pfam" id="PF13155">
    <property type="entry name" value="Toprim_2"/>
    <property type="match status" value="1"/>
</dbReference>
<feature type="compositionally biased region" description="Basic and acidic residues" evidence="1">
    <location>
        <begin position="1440"/>
        <end position="1456"/>
    </location>
</feature>
<feature type="compositionally biased region" description="Basic residues" evidence="1">
    <location>
        <begin position="1861"/>
        <end position="1875"/>
    </location>
</feature>
<evidence type="ECO:0000259" key="2">
    <source>
        <dbReference type="PROSITE" id="PS50880"/>
    </source>
</evidence>
<reference evidence="4" key="1">
    <citation type="submission" date="2023-07" db="EMBL/GenBank/DDBJ databases">
        <title>30 novel species of actinomycetes from the DSMZ collection.</title>
        <authorList>
            <person name="Nouioui I."/>
        </authorList>
    </citation>
    <scope>NUCLEOTIDE SEQUENCE [LARGE SCALE GENOMIC DNA]</scope>
    <source>
        <strain evidence="4">DSM 46792</strain>
    </source>
</reference>
<dbReference type="CDD" id="cd18809">
    <property type="entry name" value="SF1_C_RecD"/>
    <property type="match status" value="1"/>
</dbReference>
<keyword evidence="4" id="KW-1185">Reference proteome</keyword>
<name>A0ABU2K7C7_9ACTN</name>
<dbReference type="PANTHER" id="PTHR30313:SF2">
    <property type="entry name" value="DNA PRIMASE"/>
    <property type="match status" value="1"/>
</dbReference>
<comment type="caution">
    <text evidence="3">The sequence shown here is derived from an EMBL/GenBank/DDBJ whole genome shotgun (WGS) entry which is preliminary data.</text>
</comment>
<evidence type="ECO:0000313" key="4">
    <source>
        <dbReference type="Proteomes" id="UP001183222"/>
    </source>
</evidence>
<feature type="region of interest" description="Disordered" evidence="1">
    <location>
        <begin position="1419"/>
        <end position="1459"/>
    </location>
</feature>
<dbReference type="Pfam" id="PF08751">
    <property type="entry name" value="TrwC"/>
    <property type="match status" value="1"/>
</dbReference>
<dbReference type="Gene3D" id="2.30.30.940">
    <property type="match status" value="1"/>
</dbReference>
<dbReference type="SMART" id="SM00493">
    <property type="entry name" value="TOPRIM"/>
    <property type="match status" value="1"/>
</dbReference>
<dbReference type="SUPFAM" id="SSF56731">
    <property type="entry name" value="DNA primase core"/>
    <property type="match status" value="1"/>
</dbReference>
<dbReference type="InterPro" id="IPR006171">
    <property type="entry name" value="TOPRIM_dom"/>
</dbReference>
<dbReference type="InterPro" id="IPR027785">
    <property type="entry name" value="UvrD-like_helicase_C"/>
</dbReference>
<dbReference type="InterPro" id="IPR027417">
    <property type="entry name" value="P-loop_NTPase"/>
</dbReference>
<gene>
    <name evidence="3" type="primary">mobF</name>
    <name evidence="3" type="ORF">RM425_09215</name>
</gene>
<dbReference type="InterPro" id="IPR013264">
    <property type="entry name" value="DNAG_N"/>
</dbReference>
<feature type="region of interest" description="Disordered" evidence="1">
    <location>
        <begin position="1381"/>
        <end position="1401"/>
    </location>
</feature>
<evidence type="ECO:0000256" key="1">
    <source>
        <dbReference type="SAM" id="MobiDB-lite"/>
    </source>
</evidence>
<dbReference type="SUPFAM" id="SSF52540">
    <property type="entry name" value="P-loop containing nucleoside triphosphate hydrolases"/>
    <property type="match status" value="2"/>
</dbReference>
<dbReference type="InterPro" id="IPR037068">
    <property type="entry name" value="DNA_primase_core_N_sf"/>
</dbReference>
<sequence length="1875" mass="200041">MTLHKLTAGDGYTYLTRQVAAHDATTRGFDNLGDYYSEKGEAPGVWMGRGLAAVPDFPVGDRVTQAQMVALFGEGRHPNADQIERDAQLAGKNPQQVDQASRLGAPYRIHEQANMFHRRSAGAFRDHNTALGLPADTPVPAEERARIRTELASAMFAEAYSRPPADARELSGYLAHISRQATTAVAGYDLTFSPVKSVSTLWAIAPPEIASVIEQAHADAVADTLTWLEDHAAYTRTGRNGVAQVEVRGLIAAAFTHRDSRAGDPDLHTHVAVSNKVQTRDGRWLALDGRLLYKNNVTASERYNTRLQALLTERLGVRFADRPGADPNKRPVREIVGVDGELPRLWSSRRASIDSRRAELSAQFQADHGRPPTPKEAVSLAQRANLETRQRKHQPRSNAEQRAAWRTEALAVLGGESGLRDYLRGALAPRRGPEAKRPTRRWVDQTAQHVLSTVQNSRATWQVNHVRAEAERQARAAAIRLTDLDGAIDAVVDRALSLSTSLGSREPVTEPPALRRSDGSSVYTVAGSTLYTSTEILAAERAILAAAGRRDGRVVPAAVVDVALLESTANRLELNPGQVQLVRELAASGARVQLALAPAGTGKTTALRALSAAWRADGGNVVGLAPSAAAAAVLAEEVGADTDTLAKLIHALATGNAVPPWVERIGPDSLVVIDEAGMASTPDLARAIAFITEAGGSVRLIGDDQQLAAIGAGGVLRDIVATHGAVTLSQVLRFTDPDTGASDHAEGAASLALRDGDPAALAYYIDHGRVHVGDLATVTDDAYAAWSTDRAAGRDAIMLAPTRELVAELNSRARRDRLAQQNGPVGPQVTLADASQASAGDAVITRRNERTLPISASDWVKNGDRFTVTTVRDTGALDVVHQRTGRRLTLPSDYVTDHVSLGYATTVHGAQGLTADTCYTVATGEESRQLLYVALTRGRHANHLFLTTAGDGDPHSVITRDALLPPTAVDVLTRSLARDGTPTSATSQARALADPAALLACAADRYYDALNTAAEERLGLEALKAIDAAAEAAMPGLTMQAAYPVLRAHLALCAVAGRDASDVLRQALASDRRLDDARDVAAVLDWRIDPTGRHSAGTGPLPWLPALPKTLGDDLEWGPYLANSADQVSSPAADVAARARTWTPTSAPAWALPLIDRDPQLVADLAVWRTAHGVDDADRRPTGPALPRAAEARAQRALDDRVTRLLGDGHALTARWAPLVDSIDPRIAGDPYWPVLAERLAAADRAGIDITALTRAVAAERPLPDEQPAAALWWRLCRHLSPATMNATDSSVPETLRPDWTPAMATVLGREAAERVVADPAWPALVAAVTAARHAGWQPDQVLSTADDLLRAGHPDDDQLRPDELATALVWRIRVLTDPASAARAHAPTVPTDLERLPTSDGVADDDWLASLVEPNDTDLLHEDLDGNDPATAERLFSTGDERRDADAGRRAAADRTDEEEVRVDRDRLLALNQQAADFFTAHFRGSWAPAYLANRLGTDLADDERFTIGYAPDSWTALTRHLRHLGATDAEIVDAGLGSYASTGRVIDRFRDRLLFAIRDGDEVHGWIGRRSPDHDEDGDHAVPKYLNTAETELFTKGHELYGMTEGAAELAAGAVPVIVEGPLDALAVTLAGDGDHVGIAPLGTAFTDAQAEALRPFIGNEKPGIIVATDADRAGQQAAQRIFWQLTARGDDPRHLAIPTGKDPAELLQTAGAAALRQALADSPSLASAVIDARVAVYADRLDTVEGQVHAARRAAEVIAAVPSTSWPAHLTHVVARTGIAPEIALSEAFDAAQGETKTSHIRAMIGESLRPSQPGPDLGTGPYAPIAALCATKQGPHDPTDDPTDTLQAAQRAASASRHTRPAPRPRSSQRL</sequence>
<dbReference type="Gene3D" id="3.90.980.10">
    <property type="entry name" value="DNA primase, catalytic core, N-terminal domain"/>
    <property type="match status" value="1"/>
</dbReference>
<feature type="domain" description="Toprim" evidence="2">
    <location>
        <begin position="1616"/>
        <end position="1703"/>
    </location>
</feature>
<dbReference type="InterPro" id="IPR050219">
    <property type="entry name" value="DnaG_primase"/>
</dbReference>
<dbReference type="InterPro" id="IPR034151">
    <property type="entry name" value="TOPRIM_DnaG_bac"/>
</dbReference>
<dbReference type="SUPFAM" id="SSF55464">
    <property type="entry name" value="Origin of replication-binding domain, RBD-like"/>
    <property type="match status" value="1"/>
</dbReference>
<dbReference type="Gene3D" id="3.40.50.300">
    <property type="entry name" value="P-loop containing nucleotide triphosphate hydrolases"/>
    <property type="match status" value="2"/>
</dbReference>
<dbReference type="Pfam" id="PF08275">
    <property type="entry name" value="DNAG_N"/>
    <property type="match status" value="1"/>
</dbReference>
<dbReference type="PROSITE" id="PS50880">
    <property type="entry name" value="TOPRIM"/>
    <property type="match status" value="1"/>
</dbReference>
<dbReference type="CDD" id="cd03364">
    <property type="entry name" value="TOPRIM_DnaG_primases"/>
    <property type="match status" value="1"/>
</dbReference>
<evidence type="ECO:0000313" key="3">
    <source>
        <dbReference type="EMBL" id="MDT0276077.1"/>
    </source>
</evidence>
<feature type="compositionally biased region" description="Low complexity" evidence="1">
    <location>
        <begin position="1848"/>
        <end position="1860"/>
    </location>
</feature>
<dbReference type="PANTHER" id="PTHR30313">
    <property type="entry name" value="DNA PRIMASE"/>
    <property type="match status" value="1"/>
</dbReference>
<dbReference type="Pfam" id="PF13538">
    <property type="entry name" value="UvrD_C_2"/>
    <property type="match status" value="1"/>
</dbReference>
<dbReference type="InterPro" id="IPR014862">
    <property type="entry name" value="TrwC"/>
</dbReference>
<dbReference type="EMBL" id="JAVREI010000004">
    <property type="protein sequence ID" value="MDT0276077.1"/>
    <property type="molecule type" value="Genomic_DNA"/>
</dbReference>
<dbReference type="NCBIfam" id="NF041492">
    <property type="entry name" value="MobF"/>
    <property type="match status" value="1"/>
</dbReference>
<dbReference type="RefSeq" id="WP_311344914.1">
    <property type="nucleotide sequence ID" value="NZ_JAVREI010000004.1"/>
</dbReference>
<proteinExistence type="predicted"/>
<accession>A0ABU2K7C7</accession>